<protein>
    <submittedName>
        <fullName evidence="1">Uncharacterized protein</fullName>
    </submittedName>
</protein>
<accession>A0ABY9XFH5</accession>
<name>A0ABY9XFH5_9GAMM</name>
<evidence type="ECO:0000313" key="1">
    <source>
        <dbReference type="EMBL" id="WNH01306.1"/>
    </source>
</evidence>
<dbReference type="RefSeq" id="WP_223281860.1">
    <property type="nucleotide sequence ID" value="NZ_CAWPOC010000103.1"/>
</dbReference>
<keyword evidence="2" id="KW-1185">Reference proteome</keyword>
<dbReference type="EMBL" id="CP133647">
    <property type="protein sequence ID" value="WNH01306.1"/>
    <property type="molecule type" value="Genomic_DNA"/>
</dbReference>
<dbReference type="Proteomes" id="UP001300348">
    <property type="component" value="Chromosome"/>
</dbReference>
<dbReference type="GeneID" id="88857095"/>
<evidence type="ECO:0000313" key="2">
    <source>
        <dbReference type="Proteomes" id="UP001300348"/>
    </source>
</evidence>
<gene>
    <name evidence="1" type="ORF">QL112_016020</name>
</gene>
<sequence>MSTFTSATIKEPATKQKKAINIKGIVANIAQANSQHIGTTPITFLAGQCPKYNNRNNSMGTKNKDEFKHHLLTSYRVSPKHTEPVPYYNLEPIVDYGYALYKRKGRYMYLVDIIPH</sequence>
<proteinExistence type="predicted"/>
<organism evidence="1 2">
    <name type="scientific">Xenorhabdus griffiniae</name>
    <dbReference type="NCBI Taxonomy" id="351672"/>
    <lineage>
        <taxon>Bacteria</taxon>
        <taxon>Pseudomonadati</taxon>
        <taxon>Pseudomonadota</taxon>
        <taxon>Gammaproteobacteria</taxon>
        <taxon>Enterobacterales</taxon>
        <taxon>Morganellaceae</taxon>
        <taxon>Xenorhabdus</taxon>
    </lineage>
</organism>
<reference evidence="1 2" key="1">
    <citation type="journal article" date="2023" name="Access Microbiol">
        <title>The genome of a steinernematid-associated Pseudomonas piscis bacterium encodes the biosynthesis of insect toxins.</title>
        <authorList>
            <person name="Awori R.M."/>
            <person name="Hendre P."/>
            <person name="Amugune N.O."/>
        </authorList>
    </citation>
    <scope>NUCLEOTIDE SEQUENCE [LARGE SCALE GENOMIC DNA]</scope>
    <source>
        <strain evidence="1 2">97</strain>
    </source>
</reference>